<dbReference type="EMBL" id="JBEHEF010000009">
    <property type="protein sequence ID" value="MEQ9938411.1"/>
    <property type="molecule type" value="Genomic_DNA"/>
</dbReference>
<sequence>MSTQLSLVDYPRNDAGEVYEPENSVVASVFISNEIIDNFERLGLFEKFHLYEDSSLSEFVVQTRIKQDMIDDALREIEAIFIRLLDSESVAEIKKIQTDESIGALIGEFNVITNIHHLLNLKKNNFSSIDSAIIKLG</sequence>
<protein>
    <submittedName>
        <fullName evidence="1">Uncharacterized protein</fullName>
    </submittedName>
</protein>
<name>A0ABV1PB78_9GAMM</name>
<proteinExistence type="predicted"/>
<evidence type="ECO:0000313" key="2">
    <source>
        <dbReference type="Proteomes" id="UP001463408"/>
    </source>
</evidence>
<gene>
    <name evidence="1" type="ORF">ABRQ07_12435</name>
</gene>
<organism evidence="1 2">
    <name type="scientific">Pectobacterium polonicum</name>
    <dbReference type="NCBI Taxonomy" id="2485124"/>
    <lineage>
        <taxon>Bacteria</taxon>
        <taxon>Pseudomonadati</taxon>
        <taxon>Pseudomonadota</taxon>
        <taxon>Gammaproteobacteria</taxon>
        <taxon>Enterobacterales</taxon>
        <taxon>Pectobacteriaceae</taxon>
        <taxon>Pectobacterium</taxon>
    </lineage>
</organism>
<dbReference type="Proteomes" id="UP001463408">
    <property type="component" value="Unassembled WGS sequence"/>
</dbReference>
<dbReference type="RefSeq" id="WP_129707033.1">
    <property type="nucleotide sequence ID" value="NZ_JBEHEF010000009.1"/>
</dbReference>
<reference evidence="1 2" key="1">
    <citation type="submission" date="2024-06" db="EMBL/GenBank/DDBJ databases">
        <title>Pangenomics to understand the prophage dynamics in the radiating lineages of P. brasiliense.</title>
        <authorList>
            <person name="Pardeshi L.A."/>
            <person name="Van Duivenbode I."/>
            <person name="Jonkheer E.M."/>
            <person name="Pel M.J.C."/>
            <person name="Kupczok A."/>
            <person name="De Ridder D."/>
            <person name="Smit S."/>
            <person name="Van Der Lee T.J."/>
        </authorList>
    </citation>
    <scope>NUCLEOTIDE SEQUENCE [LARGE SCALE GENOMIC DNA]</scope>
    <source>
        <strain evidence="1 2">PD 8607</strain>
    </source>
</reference>
<keyword evidence="2" id="KW-1185">Reference proteome</keyword>
<accession>A0ABV1PB78</accession>
<comment type="caution">
    <text evidence="1">The sequence shown here is derived from an EMBL/GenBank/DDBJ whole genome shotgun (WGS) entry which is preliminary data.</text>
</comment>
<evidence type="ECO:0000313" key="1">
    <source>
        <dbReference type="EMBL" id="MEQ9938411.1"/>
    </source>
</evidence>